<dbReference type="OrthoDB" id="1263307at2759"/>
<organism evidence="1">
    <name type="scientific">Gaeumannomyces tritici (strain R3-111a-1)</name>
    <name type="common">Wheat and barley take-all root rot fungus</name>
    <name type="synonym">Gaeumannomyces graminis var. tritici</name>
    <dbReference type="NCBI Taxonomy" id="644352"/>
    <lineage>
        <taxon>Eukaryota</taxon>
        <taxon>Fungi</taxon>
        <taxon>Dikarya</taxon>
        <taxon>Ascomycota</taxon>
        <taxon>Pezizomycotina</taxon>
        <taxon>Sordariomycetes</taxon>
        <taxon>Sordariomycetidae</taxon>
        <taxon>Magnaporthales</taxon>
        <taxon>Magnaporthaceae</taxon>
        <taxon>Gaeumannomyces</taxon>
    </lineage>
</organism>
<dbReference type="Proteomes" id="UP000006039">
    <property type="component" value="Unassembled WGS sequence"/>
</dbReference>
<protein>
    <submittedName>
        <fullName evidence="1 2">Uncharacterized protein</fullName>
    </submittedName>
</protein>
<dbReference type="VEuPathDB" id="FungiDB:GGTG_13030"/>
<dbReference type="EnsemblFungi" id="EJT69411">
    <property type="protein sequence ID" value="EJT69411"/>
    <property type="gene ID" value="GGTG_13030"/>
</dbReference>
<evidence type="ECO:0000313" key="1">
    <source>
        <dbReference type="EMBL" id="EJT69411.1"/>
    </source>
</evidence>
<dbReference type="InterPro" id="IPR052897">
    <property type="entry name" value="Sec-Metab_Biosynth_Hydrolase"/>
</dbReference>
<reference evidence="1" key="2">
    <citation type="submission" date="2010-07" db="EMBL/GenBank/DDBJ databases">
        <authorList>
            <consortium name="The Broad Institute Genome Sequencing Platform"/>
            <consortium name="Broad Institute Genome Sequencing Center for Infectious Disease"/>
            <person name="Ma L.-J."/>
            <person name="Dead R."/>
            <person name="Young S."/>
            <person name="Zeng Q."/>
            <person name="Koehrsen M."/>
            <person name="Alvarado L."/>
            <person name="Berlin A."/>
            <person name="Chapman S.B."/>
            <person name="Chen Z."/>
            <person name="Freedman E."/>
            <person name="Gellesch M."/>
            <person name="Goldberg J."/>
            <person name="Griggs A."/>
            <person name="Gujja S."/>
            <person name="Heilman E.R."/>
            <person name="Heiman D."/>
            <person name="Hepburn T."/>
            <person name="Howarth C."/>
            <person name="Jen D."/>
            <person name="Larson L."/>
            <person name="Mehta T."/>
            <person name="Neiman D."/>
            <person name="Pearson M."/>
            <person name="Roberts A."/>
            <person name="Saif S."/>
            <person name="Shea T."/>
            <person name="Shenoy N."/>
            <person name="Sisk P."/>
            <person name="Stolte C."/>
            <person name="Sykes S."/>
            <person name="Walk T."/>
            <person name="White J."/>
            <person name="Yandava C."/>
            <person name="Haas B."/>
            <person name="Nusbaum C."/>
            <person name="Birren B."/>
        </authorList>
    </citation>
    <scope>NUCLEOTIDE SEQUENCE</scope>
    <source>
        <strain evidence="1">R3-111a-1</strain>
    </source>
</reference>
<gene>
    <name evidence="2" type="primary">20353488</name>
    <name evidence="1" type="ORF">GGTG_13030</name>
</gene>
<reference evidence="3" key="1">
    <citation type="submission" date="2010-07" db="EMBL/GenBank/DDBJ databases">
        <title>The genome sequence of Gaeumannomyces graminis var. tritici strain R3-111a-1.</title>
        <authorList>
            <consortium name="The Broad Institute Genome Sequencing Platform"/>
            <person name="Ma L.-J."/>
            <person name="Dead R."/>
            <person name="Young S."/>
            <person name="Zeng Q."/>
            <person name="Koehrsen M."/>
            <person name="Alvarado L."/>
            <person name="Berlin A."/>
            <person name="Chapman S.B."/>
            <person name="Chen Z."/>
            <person name="Freedman E."/>
            <person name="Gellesch M."/>
            <person name="Goldberg J."/>
            <person name="Griggs A."/>
            <person name="Gujja S."/>
            <person name="Heilman E.R."/>
            <person name="Heiman D."/>
            <person name="Hepburn T."/>
            <person name="Howarth C."/>
            <person name="Jen D."/>
            <person name="Larson L."/>
            <person name="Mehta T."/>
            <person name="Neiman D."/>
            <person name="Pearson M."/>
            <person name="Roberts A."/>
            <person name="Saif S."/>
            <person name="Shea T."/>
            <person name="Shenoy N."/>
            <person name="Sisk P."/>
            <person name="Stolte C."/>
            <person name="Sykes S."/>
            <person name="Walk T."/>
            <person name="White J."/>
            <person name="Yandava C."/>
            <person name="Haas B."/>
            <person name="Nusbaum C."/>
            <person name="Birren B."/>
        </authorList>
    </citation>
    <scope>NUCLEOTIDE SEQUENCE [LARGE SCALE GENOMIC DNA]</scope>
    <source>
        <strain evidence="3">R3-111a-1</strain>
    </source>
</reference>
<dbReference type="EMBL" id="GL385404">
    <property type="protein sequence ID" value="EJT69411.1"/>
    <property type="molecule type" value="Genomic_DNA"/>
</dbReference>
<dbReference type="PANTHER" id="PTHR37017:SF13">
    <property type="entry name" value="AB HYDROLASE-1 DOMAIN-CONTAINING PROTEIN"/>
    <property type="match status" value="1"/>
</dbReference>
<keyword evidence="3" id="KW-1185">Reference proteome</keyword>
<reference evidence="2" key="4">
    <citation type="journal article" date="2015" name="G3 (Bethesda)">
        <title>Genome sequences of three phytopathogenic species of the Magnaporthaceae family of fungi.</title>
        <authorList>
            <person name="Okagaki L.H."/>
            <person name="Nunes C.C."/>
            <person name="Sailsbery J."/>
            <person name="Clay B."/>
            <person name="Brown D."/>
            <person name="John T."/>
            <person name="Oh Y."/>
            <person name="Young N."/>
            <person name="Fitzgerald M."/>
            <person name="Haas B.J."/>
            <person name="Zeng Q."/>
            <person name="Young S."/>
            <person name="Adiconis X."/>
            <person name="Fan L."/>
            <person name="Levin J.Z."/>
            <person name="Mitchell T.K."/>
            <person name="Okubara P.A."/>
            <person name="Farman M.L."/>
            <person name="Kohn L.M."/>
            <person name="Birren B."/>
            <person name="Ma L.-J."/>
            <person name="Dean R.A."/>
        </authorList>
    </citation>
    <scope>NUCLEOTIDE SEQUENCE</scope>
    <source>
        <strain evidence="2">R3-111a-1</strain>
    </source>
</reference>
<proteinExistence type="predicted"/>
<dbReference type="PANTHER" id="PTHR37017">
    <property type="entry name" value="AB HYDROLASE-1 DOMAIN-CONTAINING PROTEIN-RELATED"/>
    <property type="match status" value="1"/>
</dbReference>
<dbReference type="HOGENOM" id="CLU_1731576_0_0_1"/>
<reference evidence="2" key="5">
    <citation type="submission" date="2018-04" db="UniProtKB">
        <authorList>
            <consortium name="EnsemblFungi"/>
        </authorList>
    </citation>
    <scope>IDENTIFICATION</scope>
    <source>
        <strain evidence="2">R3-111a-1</strain>
    </source>
</reference>
<dbReference type="AlphaFoldDB" id="J3PHP9"/>
<sequence length="151" mass="16042">MAATAPDPDQNAPDAVRGWAHHADVAAALDPLLDSAVRDVVLGAHSYAGFVTHEAAAAGRTADERRALGLRGGDDKAIVYLQAIAVAEGRACRVTMGLSGGTGRLPPWYEDQDGLGVTKDQYWSIFYGNVDDKMAKDLFAATSRHHSMACF</sequence>
<dbReference type="RefSeq" id="XP_009229196.1">
    <property type="nucleotide sequence ID" value="XM_009230932.1"/>
</dbReference>
<dbReference type="GeneID" id="20353488"/>
<reference evidence="1" key="3">
    <citation type="submission" date="2010-09" db="EMBL/GenBank/DDBJ databases">
        <title>Annotation of Gaeumannomyces graminis var. tritici R3-111a-1.</title>
        <authorList>
            <consortium name="The Broad Institute Genome Sequencing Platform"/>
            <person name="Ma L.-J."/>
            <person name="Dead R."/>
            <person name="Young S.K."/>
            <person name="Zeng Q."/>
            <person name="Gargeya S."/>
            <person name="Fitzgerald M."/>
            <person name="Haas B."/>
            <person name="Abouelleil A."/>
            <person name="Alvarado L."/>
            <person name="Arachchi H.M."/>
            <person name="Berlin A."/>
            <person name="Brown A."/>
            <person name="Chapman S.B."/>
            <person name="Chen Z."/>
            <person name="Dunbar C."/>
            <person name="Freedman E."/>
            <person name="Gearin G."/>
            <person name="Gellesch M."/>
            <person name="Goldberg J."/>
            <person name="Griggs A."/>
            <person name="Gujja S."/>
            <person name="Heiman D."/>
            <person name="Howarth C."/>
            <person name="Larson L."/>
            <person name="Lui A."/>
            <person name="MacDonald P.J.P."/>
            <person name="Mehta T."/>
            <person name="Montmayeur A."/>
            <person name="Murphy C."/>
            <person name="Neiman D."/>
            <person name="Pearson M."/>
            <person name="Priest M."/>
            <person name="Roberts A."/>
            <person name="Saif S."/>
            <person name="Shea T."/>
            <person name="Shenoy N."/>
            <person name="Sisk P."/>
            <person name="Stolte C."/>
            <person name="Sykes S."/>
            <person name="Yandava C."/>
            <person name="Wortman J."/>
            <person name="Nusbaum C."/>
            <person name="Birren B."/>
        </authorList>
    </citation>
    <scope>NUCLEOTIDE SEQUENCE</scope>
    <source>
        <strain evidence="1">R3-111a-1</strain>
    </source>
</reference>
<evidence type="ECO:0000313" key="2">
    <source>
        <dbReference type="EnsemblFungi" id="EJT69411"/>
    </source>
</evidence>
<evidence type="ECO:0000313" key="3">
    <source>
        <dbReference type="Proteomes" id="UP000006039"/>
    </source>
</evidence>
<accession>J3PHP9</accession>
<name>J3PHP9_GAET3</name>